<dbReference type="AlphaFoldDB" id="A0A1H2TJD1"/>
<protein>
    <recommendedName>
        <fullName evidence="4">Peptide methionine sulfoxide reductase MsrA</fullName>
        <shortName evidence="4">Protein-methionine-S-oxide reductase</shortName>
        <ecNumber evidence="4">1.8.4.11</ecNumber>
    </recommendedName>
    <alternativeName>
        <fullName evidence="4">Peptide-methionine (S)-S-oxide reductase</fullName>
        <shortName evidence="4">Peptide Met(O) reductase</shortName>
    </alternativeName>
</protein>
<dbReference type="PANTHER" id="PTHR43774:SF1">
    <property type="entry name" value="PEPTIDE METHIONINE SULFOXIDE REDUCTASE MSRA 2"/>
    <property type="match status" value="1"/>
</dbReference>
<dbReference type="GO" id="GO:0008113">
    <property type="term" value="F:peptide-methionine (S)-S-oxide reductase activity"/>
    <property type="evidence" value="ECO:0007669"/>
    <property type="project" value="UniProtKB-UniRule"/>
</dbReference>
<feature type="active site" evidence="4">
    <location>
        <position position="10"/>
    </location>
</feature>
<dbReference type="EMBL" id="FNND01000002">
    <property type="protein sequence ID" value="SDW43887.1"/>
    <property type="molecule type" value="Genomic_DNA"/>
</dbReference>
<dbReference type="NCBIfam" id="TIGR00401">
    <property type="entry name" value="msrA"/>
    <property type="match status" value="1"/>
</dbReference>
<comment type="function">
    <text evidence="4">Has an important function as a repair enzyme for proteins that have been inactivated by oxidation. Catalyzes the reversible oxidation-reduction of methionine sulfoxide in proteins to methionine.</text>
</comment>
<dbReference type="Gene3D" id="3.30.1060.10">
    <property type="entry name" value="Peptide methionine sulphoxide reductase MsrA"/>
    <property type="match status" value="1"/>
</dbReference>
<dbReference type="SUPFAM" id="SSF55068">
    <property type="entry name" value="Peptide methionine sulfoxide reductase"/>
    <property type="match status" value="1"/>
</dbReference>
<keyword evidence="7" id="KW-1185">Reference proteome</keyword>
<dbReference type="GeneID" id="85016307"/>
<sequence>MEVAIIAAGCFWCTEAIFKRLIGVEQVEVGFAGGHQPNPSYREVCKGTTGHAEAIRITYDSKQLSYMDILEVFWQAHDPTSLNKQGDDVGEQYRSAIFYLNESQHQAALLSRELIAQAFDTPIVTEIVPAGTFYPAQEEYLMNYYENNTDRGYCIFTIAPKINKIHDLFQKRIKPTYQALEHENRTQKTL</sequence>
<dbReference type="InterPro" id="IPR002569">
    <property type="entry name" value="Met_Sox_Rdtase_MsrA_dom"/>
</dbReference>
<keyword evidence="1 4" id="KW-0560">Oxidoreductase</keyword>
<evidence type="ECO:0000256" key="2">
    <source>
        <dbReference type="ARBA" id="ARBA00047806"/>
    </source>
</evidence>
<comment type="catalytic activity">
    <reaction evidence="3 4">
        <text>[thioredoxin]-disulfide + L-methionine + H2O = L-methionine (S)-S-oxide + [thioredoxin]-dithiol</text>
        <dbReference type="Rhea" id="RHEA:19993"/>
        <dbReference type="Rhea" id="RHEA-COMP:10698"/>
        <dbReference type="Rhea" id="RHEA-COMP:10700"/>
        <dbReference type="ChEBI" id="CHEBI:15377"/>
        <dbReference type="ChEBI" id="CHEBI:29950"/>
        <dbReference type="ChEBI" id="CHEBI:50058"/>
        <dbReference type="ChEBI" id="CHEBI:57844"/>
        <dbReference type="ChEBI" id="CHEBI:58772"/>
        <dbReference type="EC" id="1.8.4.11"/>
    </reaction>
</comment>
<accession>A0A1H2TJD1</accession>
<reference evidence="6 7" key="1">
    <citation type="submission" date="2016-10" db="EMBL/GenBank/DDBJ databases">
        <authorList>
            <person name="Varghese N."/>
            <person name="Submissions S."/>
        </authorList>
    </citation>
    <scope>NUCLEOTIDE SEQUENCE [LARGE SCALE GENOMIC DNA]</scope>
    <source>
        <strain evidence="6 7">DSM 11449</strain>
    </source>
</reference>
<dbReference type="RefSeq" id="WP_016420196.1">
    <property type="nucleotide sequence ID" value="NZ_CAUQLQ010000039.1"/>
</dbReference>
<evidence type="ECO:0000256" key="1">
    <source>
        <dbReference type="ARBA" id="ARBA00023002"/>
    </source>
</evidence>
<proteinExistence type="inferred from homology"/>
<evidence type="ECO:0000313" key="6">
    <source>
        <dbReference type="EMBL" id="SDW43887.1"/>
    </source>
</evidence>
<dbReference type="EC" id="1.8.4.11" evidence="4"/>
<dbReference type="PANTHER" id="PTHR43774">
    <property type="entry name" value="PEPTIDE METHIONINE SULFOXIDE REDUCTASE"/>
    <property type="match status" value="1"/>
</dbReference>
<dbReference type="InterPro" id="IPR036509">
    <property type="entry name" value="Met_Sox_Rdtase_MsrA_sf"/>
</dbReference>
<evidence type="ECO:0000256" key="4">
    <source>
        <dbReference type="HAMAP-Rule" id="MF_01401"/>
    </source>
</evidence>
<organism evidence="6 7">
    <name type="scientific">Capnocytophaga granulosa</name>
    <dbReference type="NCBI Taxonomy" id="45242"/>
    <lineage>
        <taxon>Bacteria</taxon>
        <taxon>Pseudomonadati</taxon>
        <taxon>Bacteroidota</taxon>
        <taxon>Flavobacteriia</taxon>
        <taxon>Flavobacteriales</taxon>
        <taxon>Flavobacteriaceae</taxon>
        <taxon>Capnocytophaga</taxon>
    </lineage>
</organism>
<dbReference type="Proteomes" id="UP000182771">
    <property type="component" value="Unassembled WGS sequence"/>
</dbReference>
<comment type="catalytic activity">
    <reaction evidence="2 4">
        <text>L-methionyl-[protein] + [thioredoxin]-disulfide + H2O = L-methionyl-(S)-S-oxide-[protein] + [thioredoxin]-dithiol</text>
        <dbReference type="Rhea" id="RHEA:14217"/>
        <dbReference type="Rhea" id="RHEA-COMP:10698"/>
        <dbReference type="Rhea" id="RHEA-COMP:10700"/>
        <dbReference type="Rhea" id="RHEA-COMP:12313"/>
        <dbReference type="Rhea" id="RHEA-COMP:12315"/>
        <dbReference type="ChEBI" id="CHEBI:15377"/>
        <dbReference type="ChEBI" id="CHEBI:16044"/>
        <dbReference type="ChEBI" id="CHEBI:29950"/>
        <dbReference type="ChEBI" id="CHEBI:44120"/>
        <dbReference type="ChEBI" id="CHEBI:50058"/>
        <dbReference type="EC" id="1.8.4.11"/>
    </reaction>
</comment>
<name>A0A1H2TJD1_9FLAO</name>
<evidence type="ECO:0000313" key="7">
    <source>
        <dbReference type="Proteomes" id="UP000182771"/>
    </source>
</evidence>
<feature type="domain" description="Peptide methionine sulphoxide reductase MsrA" evidence="5">
    <location>
        <begin position="4"/>
        <end position="154"/>
    </location>
</feature>
<dbReference type="Pfam" id="PF01625">
    <property type="entry name" value="PMSR"/>
    <property type="match status" value="1"/>
</dbReference>
<comment type="similarity">
    <text evidence="4">Belongs to the MsrA Met sulfoxide reductase family.</text>
</comment>
<evidence type="ECO:0000256" key="3">
    <source>
        <dbReference type="ARBA" id="ARBA00048782"/>
    </source>
</evidence>
<comment type="caution">
    <text evidence="6">The sequence shown here is derived from an EMBL/GenBank/DDBJ whole genome shotgun (WGS) entry which is preliminary data.</text>
</comment>
<dbReference type="HAMAP" id="MF_01401">
    <property type="entry name" value="MsrA"/>
    <property type="match status" value="1"/>
</dbReference>
<dbReference type="OrthoDB" id="4174719at2"/>
<evidence type="ECO:0000259" key="5">
    <source>
        <dbReference type="Pfam" id="PF01625"/>
    </source>
</evidence>
<gene>
    <name evidence="4" type="primary">msrA</name>
    <name evidence="6" type="ORF">SAMN05444420_102214</name>
</gene>